<gene>
    <name evidence="1" type="ORF">SAMN06295912_1371</name>
</gene>
<dbReference type="RefSeq" id="WP_089221074.1">
    <property type="nucleotide sequence ID" value="NZ_FZOS01000037.1"/>
</dbReference>
<evidence type="ECO:0008006" key="3">
    <source>
        <dbReference type="Google" id="ProtNLM"/>
    </source>
</evidence>
<evidence type="ECO:0000313" key="1">
    <source>
        <dbReference type="EMBL" id="SNT07502.1"/>
    </source>
</evidence>
<dbReference type="Gene3D" id="6.10.280.50">
    <property type="match status" value="1"/>
</dbReference>
<sequence length="80" mass="9077">MSNTPHTLGEEFPDQMDKIHALKVSDPIFAQLLATYDEVNDEIHVAETNVQPTSQDRETELRKRRLSIKDQIAEALSQTA</sequence>
<reference evidence="2" key="1">
    <citation type="submission" date="2017-06" db="EMBL/GenBank/DDBJ databases">
        <authorList>
            <person name="Varghese N."/>
            <person name="Submissions S."/>
        </authorList>
    </citation>
    <scope>NUCLEOTIDE SEQUENCE [LARGE SCALE GENOMIC DNA]</scope>
    <source>
        <strain evidence="2">LNB2</strain>
    </source>
</reference>
<dbReference type="InterPro" id="IPR007420">
    <property type="entry name" value="DUF465"/>
</dbReference>
<proteinExistence type="predicted"/>
<dbReference type="AlphaFoldDB" id="A0A239JPM5"/>
<dbReference type="EMBL" id="FZOS01000037">
    <property type="protein sequence ID" value="SNT07502.1"/>
    <property type="molecule type" value="Genomic_DNA"/>
</dbReference>
<keyword evidence="2" id="KW-1185">Reference proteome</keyword>
<evidence type="ECO:0000313" key="2">
    <source>
        <dbReference type="Proteomes" id="UP000198281"/>
    </source>
</evidence>
<dbReference type="Pfam" id="PF04325">
    <property type="entry name" value="DUF465"/>
    <property type="match status" value="1"/>
</dbReference>
<name>A0A239JPM5_9SPHN</name>
<organism evidence="1 2">
    <name type="scientific">Edaphosphingomonas laterariae</name>
    <dbReference type="NCBI Taxonomy" id="861865"/>
    <lineage>
        <taxon>Bacteria</taxon>
        <taxon>Pseudomonadati</taxon>
        <taxon>Pseudomonadota</taxon>
        <taxon>Alphaproteobacteria</taxon>
        <taxon>Sphingomonadales</taxon>
        <taxon>Rhizorhabdaceae</taxon>
        <taxon>Edaphosphingomonas</taxon>
    </lineage>
</organism>
<dbReference type="Proteomes" id="UP000198281">
    <property type="component" value="Unassembled WGS sequence"/>
</dbReference>
<protein>
    <recommendedName>
        <fullName evidence="3">DUF465 domain-containing protein</fullName>
    </recommendedName>
</protein>
<accession>A0A239JPM5</accession>
<dbReference type="OrthoDB" id="1263265at2"/>
<dbReference type="InterPro" id="IPR038444">
    <property type="entry name" value="DUF465_sf"/>
</dbReference>